<evidence type="ECO:0000259" key="1">
    <source>
        <dbReference type="Pfam" id="PF20142"/>
    </source>
</evidence>
<accession>A0ABW5YC58</accession>
<keyword evidence="3" id="KW-1185">Reference proteome</keyword>
<reference evidence="3" key="1">
    <citation type="journal article" date="2019" name="Int. J. Syst. Evol. Microbiol.">
        <title>The Global Catalogue of Microorganisms (GCM) 10K type strain sequencing project: providing services to taxonomists for standard genome sequencing and annotation.</title>
        <authorList>
            <consortium name="The Broad Institute Genomics Platform"/>
            <consortium name="The Broad Institute Genome Sequencing Center for Infectious Disease"/>
            <person name="Wu L."/>
            <person name="Ma J."/>
        </authorList>
    </citation>
    <scope>NUCLEOTIDE SEQUENCE [LARGE SCALE GENOMIC DNA]</scope>
    <source>
        <strain evidence="3">KCTC 22437</strain>
    </source>
</reference>
<sequence>MNTIYHWLKTIWRLKAYIILLLLSTHYSTIVAAQPDTALASQIRMELQSRKTLPLYFPKSVKRFYTSRNFKPVWLISEKGEAGHAWQAMVMLDCVLQYGLSHADYHPDELNYGVLHDILQQQGKVSLEQQSRFEIMLTDAMLTLMVHLHYGKLNPELPATKIDAGYGDMRMEAVLTQAVRQPNIEATLLAVQPKGEAYTEMQHWMHKWKGQYLDDCYEIPEANVRKVAINMERLRWAAIGAGKYMQVNIPSFRLSLFLPDKTYQFKVVTGKPSTPTPLLHSRVGAIDMQAKMIWPDQLQTVTLVPQNTESSMLRFAFSSRYKVALTEIKETNWFNQKQRALTTGDIGVEKAERLAMLLLQADHQQNKTMALRQGRLTGSAVSVKLRVPIPIKVTYITCWFQDAQLMTYPDIYQLDNQLEQAIYHERPKKLSER</sequence>
<dbReference type="CDD" id="cd16913">
    <property type="entry name" value="YkuD_like"/>
    <property type="match status" value="1"/>
</dbReference>
<feature type="domain" description="L,D-transpeptidase scaffold" evidence="1">
    <location>
        <begin position="60"/>
        <end position="203"/>
    </location>
</feature>
<organism evidence="2 3">
    <name type="scientific">Mucilaginibacter ximonensis</name>
    <dbReference type="NCBI Taxonomy" id="538021"/>
    <lineage>
        <taxon>Bacteria</taxon>
        <taxon>Pseudomonadati</taxon>
        <taxon>Bacteroidota</taxon>
        <taxon>Sphingobacteriia</taxon>
        <taxon>Sphingobacteriales</taxon>
        <taxon>Sphingobacteriaceae</taxon>
        <taxon>Mucilaginibacter</taxon>
    </lineage>
</organism>
<proteinExistence type="predicted"/>
<dbReference type="PANTHER" id="PTHR41533">
    <property type="entry name" value="L,D-TRANSPEPTIDASE HI_1667-RELATED"/>
    <property type="match status" value="1"/>
</dbReference>
<evidence type="ECO:0000313" key="3">
    <source>
        <dbReference type="Proteomes" id="UP001597557"/>
    </source>
</evidence>
<dbReference type="InterPro" id="IPR052905">
    <property type="entry name" value="LD-transpeptidase_YkuD-like"/>
</dbReference>
<dbReference type="Pfam" id="PF20142">
    <property type="entry name" value="Scaffold"/>
    <property type="match status" value="1"/>
</dbReference>
<dbReference type="InterPro" id="IPR005490">
    <property type="entry name" value="LD_TPept_cat_dom"/>
</dbReference>
<evidence type="ECO:0000313" key="2">
    <source>
        <dbReference type="EMBL" id="MFD2872876.1"/>
    </source>
</evidence>
<name>A0ABW5YC58_9SPHI</name>
<dbReference type="InterPro" id="IPR045380">
    <property type="entry name" value="LD_TPept_scaffold_dom"/>
</dbReference>
<dbReference type="EMBL" id="JBHUPD010000002">
    <property type="protein sequence ID" value="MFD2872876.1"/>
    <property type="molecule type" value="Genomic_DNA"/>
</dbReference>
<comment type="caution">
    <text evidence="2">The sequence shown here is derived from an EMBL/GenBank/DDBJ whole genome shotgun (WGS) entry which is preliminary data.</text>
</comment>
<gene>
    <name evidence="2" type="ORF">ACFS5N_10390</name>
</gene>
<dbReference type="Proteomes" id="UP001597557">
    <property type="component" value="Unassembled WGS sequence"/>
</dbReference>
<dbReference type="RefSeq" id="WP_377185033.1">
    <property type="nucleotide sequence ID" value="NZ_JBHUPD010000002.1"/>
</dbReference>
<protein>
    <recommendedName>
        <fullName evidence="1">L,D-transpeptidase scaffold domain-containing protein</fullName>
    </recommendedName>
</protein>
<dbReference type="PANTHER" id="PTHR41533:SF2">
    <property type="entry name" value="BLR7131 PROTEIN"/>
    <property type="match status" value="1"/>
</dbReference>